<dbReference type="PANTHER" id="PTHR37816">
    <property type="entry name" value="YALI0E33011P"/>
    <property type="match status" value="1"/>
</dbReference>
<accession>A0AAN0MKL5</accession>
<dbReference type="InterPro" id="IPR027417">
    <property type="entry name" value="P-loop_NTPase"/>
</dbReference>
<evidence type="ECO:0000313" key="1">
    <source>
        <dbReference type="EMBL" id="BES84498.1"/>
    </source>
</evidence>
<dbReference type="InterPro" id="IPR052922">
    <property type="entry name" value="Cytidylate_Kinase-2"/>
</dbReference>
<dbReference type="PANTHER" id="PTHR37816:SF1">
    <property type="entry name" value="TOXIN"/>
    <property type="match status" value="1"/>
</dbReference>
<protein>
    <submittedName>
        <fullName evidence="1">AAA family ATPase</fullName>
    </submittedName>
</protein>
<proteinExistence type="predicted"/>
<dbReference type="SUPFAM" id="SSF52540">
    <property type="entry name" value="P-loop containing nucleoside triphosphate hydrolases"/>
    <property type="match status" value="1"/>
</dbReference>
<gene>
    <name evidence="1" type="ORF">PEC302110_15950</name>
</gene>
<organism evidence="1 2">
    <name type="scientific">Pectobacterium araliae</name>
    <dbReference type="NCBI Taxonomy" id="3073862"/>
    <lineage>
        <taxon>Bacteria</taxon>
        <taxon>Pseudomonadati</taxon>
        <taxon>Pseudomonadota</taxon>
        <taxon>Gammaproteobacteria</taxon>
        <taxon>Enterobacterales</taxon>
        <taxon>Pectobacteriaceae</taxon>
        <taxon>Pectobacterium</taxon>
    </lineage>
</organism>
<evidence type="ECO:0000313" key="2">
    <source>
        <dbReference type="Proteomes" id="UP001377830"/>
    </source>
</evidence>
<sequence length="183" mass="22014">MRINVIGTSGSGKSTLARRLSGKLDAPYVEMDTLFWLRDWQGRTDADFFQRLENALEPDCWVLDGNYNRTRDIKWRNVDVVIWVDYCFTRTLFQTVRRAYLRAWRKEELWSGTGNKESFIRSFFSRESIILWTIKTYSSNRKRYLADLADPRYRHIRFIILRSPQECETFLQHFPEEIRTHSI</sequence>
<dbReference type="Gene3D" id="3.40.50.300">
    <property type="entry name" value="P-loop containing nucleotide triphosphate hydrolases"/>
    <property type="match status" value="1"/>
</dbReference>
<dbReference type="RefSeq" id="WP_261848585.1">
    <property type="nucleotide sequence ID" value="NZ_AP028908.1"/>
</dbReference>
<keyword evidence="2" id="KW-1185">Reference proteome</keyword>
<dbReference type="EMBL" id="AP028908">
    <property type="protein sequence ID" value="BES84498.1"/>
    <property type="molecule type" value="Genomic_DNA"/>
</dbReference>
<dbReference type="AlphaFoldDB" id="A0AAN0MKL5"/>
<dbReference type="KEGG" id="parl:PEC302110_15950"/>
<reference evidence="2" key="1">
    <citation type="journal article" date="2024" name="Int. J. Syst. Evol. Microbiol.">
        <title>Pectobacterium araliae sp. nov., a pathogen causing bacterial soft rot of Japanese angelica tree in Japan.</title>
        <authorList>
            <person name="Sawada H."/>
            <person name="Someya N."/>
            <person name="Morohoshi T."/>
            <person name="Ono M."/>
            <person name="Satou M."/>
        </authorList>
    </citation>
    <scope>NUCLEOTIDE SEQUENCE [LARGE SCALE GENOMIC DNA]</scope>
    <source>
        <strain evidence="2">MAFF 302110</strain>
    </source>
</reference>
<dbReference type="Proteomes" id="UP001377830">
    <property type="component" value="Chromosome"/>
</dbReference>
<name>A0AAN0MKL5_9GAMM</name>